<keyword evidence="1" id="KW-0560">Oxidoreductase</keyword>
<dbReference type="InterPro" id="IPR011576">
    <property type="entry name" value="Pyridox_Oxase_N"/>
</dbReference>
<keyword evidence="4" id="KW-1185">Reference proteome</keyword>
<feature type="domain" description="Pyridoxamine 5'-phosphate oxidase N-terminal" evidence="2">
    <location>
        <begin position="6"/>
        <end position="103"/>
    </location>
</feature>
<gene>
    <name evidence="3" type="ORF">AXK61_06255</name>
</gene>
<accession>A0A137YZ08</accession>
<dbReference type="RefSeq" id="WP_068746546.1">
    <property type="nucleotide sequence ID" value="NZ_LSRE01000044.1"/>
</dbReference>
<evidence type="ECO:0000313" key="3">
    <source>
        <dbReference type="EMBL" id="KXO91167.1"/>
    </source>
</evidence>
<dbReference type="InterPro" id="IPR012349">
    <property type="entry name" value="Split_barrel_FMN-bd"/>
</dbReference>
<dbReference type="InterPro" id="IPR052019">
    <property type="entry name" value="F420H2_bilvrd_red/Heme_oxyg"/>
</dbReference>
<evidence type="ECO:0000313" key="4">
    <source>
        <dbReference type="Proteomes" id="UP000070409"/>
    </source>
</evidence>
<protein>
    <submittedName>
        <fullName evidence="3">Pyridoxamine 5-phosphate oxidase</fullName>
    </submittedName>
</protein>
<dbReference type="Gene3D" id="2.30.110.10">
    <property type="entry name" value="Electron Transport, Fmn-binding Protein, Chain A"/>
    <property type="match status" value="1"/>
</dbReference>
<evidence type="ECO:0000259" key="2">
    <source>
        <dbReference type="Pfam" id="PF01243"/>
    </source>
</evidence>
<reference evidence="3 4" key="1">
    <citation type="submission" date="2016-02" db="EMBL/GenBank/DDBJ databases">
        <authorList>
            <person name="Teng J.L."/>
            <person name="Tang Y."/>
            <person name="Huang Y."/>
            <person name="Guo F."/>
            <person name="Wei W."/>
            <person name="Chen J.H."/>
            <person name="Wong S.Y."/>
            <person name="Lau S.K."/>
            <person name="Woo P.C."/>
        </authorList>
    </citation>
    <scope>NUCLEOTIDE SEQUENCE [LARGE SCALE GENOMIC DNA]</scope>
    <source>
        <strain evidence="3 4">JCM 13375</strain>
    </source>
</reference>
<organism evidence="3 4">
    <name type="scientific">Tsukamurella pseudospumae</name>
    <dbReference type="NCBI Taxonomy" id="239498"/>
    <lineage>
        <taxon>Bacteria</taxon>
        <taxon>Bacillati</taxon>
        <taxon>Actinomycetota</taxon>
        <taxon>Actinomycetes</taxon>
        <taxon>Mycobacteriales</taxon>
        <taxon>Tsukamurellaceae</taxon>
        <taxon>Tsukamurella</taxon>
    </lineage>
</organism>
<dbReference type="PANTHER" id="PTHR35176">
    <property type="entry name" value="HEME OXYGENASE HI_0854-RELATED"/>
    <property type="match status" value="1"/>
</dbReference>
<dbReference type="Proteomes" id="UP000070409">
    <property type="component" value="Unassembled WGS sequence"/>
</dbReference>
<evidence type="ECO:0000256" key="1">
    <source>
        <dbReference type="ARBA" id="ARBA00023002"/>
    </source>
</evidence>
<sequence length="139" mass="15226">MALSTSEKQQFLAQPHVAAFSVAEPGRGPLTVPVWYAYEPGGRPWITIGPTSRKARALEASGRFSLMVDTVEPRTMYVSVEGPVAESRTSTEEEVREMAARYLSGPALDGYLDFAFGQLGEHLTVVLEPEHWLGADLTM</sequence>
<dbReference type="SUPFAM" id="SSF50475">
    <property type="entry name" value="FMN-binding split barrel"/>
    <property type="match status" value="1"/>
</dbReference>
<dbReference type="PANTHER" id="PTHR35176:SF6">
    <property type="entry name" value="HEME OXYGENASE HI_0854-RELATED"/>
    <property type="match status" value="1"/>
</dbReference>
<dbReference type="EMBL" id="LSRE01000044">
    <property type="protein sequence ID" value="KXO91167.1"/>
    <property type="molecule type" value="Genomic_DNA"/>
</dbReference>
<comment type="caution">
    <text evidence="3">The sequence shown here is derived from an EMBL/GenBank/DDBJ whole genome shotgun (WGS) entry which is preliminary data.</text>
</comment>
<dbReference type="Pfam" id="PF01243">
    <property type="entry name" value="PNPOx_N"/>
    <property type="match status" value="1"/>
</dbReference>
<name>A0A137YZ08_9ACTN</name>
<proteinExistence type="predicted"/>